<reference evidence="1 2" key="1">
    <citation type="journal article" date="2016" name="Sci. Rep.">
        <title>Metabolic traits of an uncultured archaeal lineage -MSBL1- from brine pools of the Red Sea.</title>
        <authorList>
            <person name="Mwirichia R."/>
            <person name="Alam I."/>
            <person name="Rashid M."/>
            <person name="Vinu M."/>
            <person name="Ba-Alawi W."/>
            <person name="Anthony Kamau A."/>
            <person name="Kamanda Ngugi D."/>
            <person name="Goker M."/>
            <person name="Klenk H.P."/>
            <person name="Bajic V."/>
            <person name="Stingl U."/>
        </authorList>
    </citation>
    <scope>NUCLEOTIDE SEQUENCE [LARGE SCALE GENOMIC DNA]</scope>
    <source>
        <strain evidence="1">SCGC-AAA382A20</strain>
    </source>
</reference>
<accession>A0A133VMK0</accession>
<dbReference type="Proteomes" id="UP000070263">
    <property type="component" value="Unassembled WGS sequence"/>
</dbReference>
<keyword evidence="2" id="KW-1185">Reference proteome</keyword>
<protein>
    <submittedName>
        <fullName evidence="1">Uncharacterized protein</fullName>
    </submittedName>
</protein>
<evidence type="ECO:0000313" key="2">
    <source>
        <dbReference type="Proteomes" id="UP000070263"/>
    </source>
</evidence>
<dbReference type="EMBL" id="LHYE01000003">
    <property type="protein sequence ID" value="KXB07659.1"/>
    <property type="molecule type" value="Genomic_DNA"/>
</dbReference>
<comment type="caution">
    <text evidence="1">The sequence shown here is derived from an EMBL/GenBank/DDBJ whole genome shotgun (WGS) entry which is preliminary data.</text>
</comment>
<sequence length="79" mass="9309">MNQSCPLAFFLIDGFKNRRNLFQKDIRASFLLGILKTGERAPKNYIPLFFRKYLKLINLRGKFEFFTSSSIKKVTNLML</sequence>
<organism evidence="1 2">
    <name type="scientific">candidate division MSBL1 archaeon SCGC-AAA382A20</name>
    <dbReference type="NCBI Taxonomy" id="1698280"/>
    <lineage>
        <taxon>Archaea</taxon>
        <taxon>Methanobacteriati</taxon>
        <taxon>Methanobacteriota</taxon>
        <taxon>candidate division MSBL1</taxon>
    </lineage>
</organism>
<gene>
    <name evidence="1" type="ORF">AKJ51_00490</name>
</gene>
<dbReference type="AlphaFoldDB" id="A0A133VMK0"/>
<name>A0A133VMK0_9EURY</name>
<proteinExistence type="predicted"/>
<evidence type="ECO:0000313" key="1">
    <source>
        <dbReference type="EMBL" id="KXB07659.1"/>
    </source>
</evidence>